<dbReference type="SMART" id="SM00922">
    <property type="entry name" value="MR_MLE"/>
    <property type="match status" value="1"/>
</dbReference>
<evidence type="ECO:0000256" key="1">
    <source>
        <dbReference type="ARBA" id="ARBA00008031"/>
    </source>
</evidence>
<evidence type="ECO:0000256" key="3">
    <source>
        <dbReference type="ARBA" id="ARBA00023235"/>
    </source>
</evidence>
<dbReference type="Pfam" id="PF13378">
    <property type="entry name" value="MR_MLE_C"/>
    <property type="match status" value="1"/>
</dbReference>
<proteinExistence type="inferred from homology"/>
<keyword evidence="2" id="KW-0479">Metal-binding</keyword>
<dbReference type="GO" id="GO:0046872">
    <property type="term" value="F:metal ion binding"/>
    <property type="evidence" value="ECO:0007669"/>
    <property type="project" value="UniProtKB-KW"/>
</dbReference>
<accession>A0A399EYW1</accession>
<comment type="caution">
    <text evidence="5">The sequence shown here is derived from an EMBL/GenBank/DDBJ whole genome shotgun (WGS) entry which is preliminary data.</text>
</comment>
<dbReference type="InterPro" id="IPR029065">
    <property type="entry name" value="Enolase_C-like"/>
</dbReference>
<evidence type="ECO:0000256" key="2">
    <source>
        <dbReference type="ARBA" id="ARBA00022723"/>
    </source>
</evidence>
<dbReference type="GO" id="GO:0103031">
    <property type="term" value="F:L-Ala-D/L-Glu epimerase activity"/>
    <property type="evidence" value="ECO:0007669"/>
    <property type="project" value="UniProtKB-EC"/>
</dbReference>
<protein>
    <submittedName>
        <fullName evidence="5">L-Ala-D/L-Glu epimerase</fullName>
        <ecNumber evidence="5">5.1.1.20</ecNumber>
    </submittedName>
</protein>
<dbReference type="InterPro" id="IPR036849">
    <property type="entry name" value="Enolase-like_C_sf"/>
</dbReference>
<evidence type="ECO:0000259" key="4">
    <source>
        <dbReference type="SMART" id="SM00922"/>
    </source>
</evidence>
<name>A0A399EYW1_9DEIN</name>
<dbReference type="Gene3D" id="3.20.20.120">
    <property type="entry name" value="Enolase-like C-terminal domain"/>
    <property type="match status" value="1"/>
</dbReference>
<dbReference type="SUPFAM" id="SSF51604">
    <property type="entry name" value="Enolase C-terminal domain-like"/>
    <property type="match status" value="1"/>
</dbReference>
<dbReference type="SUPFAM" id="SSF54826">
    <property type="entry name" value="Enolase N-terminal domain-like"/>
    <property type="match status" value="1"/>
</dbReference>
<feature type="domain" description="Mandelate racemase/muconate lactonizing enzyme C-terminal" evidence="4">
    <location>
        <begin position="146"/>
        <end position="241"/>
    </location>
</feature>
<comment type="similarity">
    <text evidence="1">Belongs to the mandelate racemase/muconate lactonizing enzyme family.</text>
</comment>
<gene>
    <name evidence="5" type="primary">ykfB</name>
    <name evidence="5" type="ORF">Mlute_00417</name>
</gene>
<evidence type="ECO:0000313" key="6">
    <source>
        <dbReference type="Proteomes" id="UP000265800"/>
    </source>
</evidence>
<dbReference type="Proteomes" id="UP000265800">
    <property type="component" value="Unassembled WGS sequence"/>
</dbReference>
<dbReference type="SFLD" id="SFLDS00001">
    <property type="entry name" value="Enolase"/>
    <property type="match status" value="1"/>
</dbReference>
<dbReference type="Gene3D" id="3.30.390.10">
    <property type="entry name" value="Enolase-like, N-terminal domain"/>
    <property type="match status" value="1"/>
</dbReference>
<dbReference type="EMBL" id="QWKZ01000007">
    <property type="protein sequence ID" value="RIH89208.1"/>
    <property type="molecule type" value="Genomic_DNA"/>
</dbReference>
<keyword evidence="3 5" id="KW-0413">Isomerase</keyword>
<dbReference type="InterPro" id="IPR029017">
    <property type="entry name" value="Enolase-like_N"/>
</dbReference>
<reference evidence="5 6" key="1">
    <citation type="submission" date="2018-08" db="EMBL/GenBank/DDBJ databases">
        <title>Meiothermus luteus KCTC 52599 genome sequencing project.</title>
        <authorList>
            <person name="Da Costa M.S."/>
            <person name="Albuquerque L."/>
            <person name="Raposo P."/>
            <person name="Froufe H.J.C."/>
            <person name="Barroso C.S."/>
            <person name="Egas C."/>
        </authorList>
    </citation>
    <scope>NUCLEOTIDE SEQUENCE [LARGE SCALE GENOMIC DNA]</scope>
    <source>
        <strain evidence="5 6">KCTC 52599</strain>
    </source>
</reference>
<dbReference type="PANTHER" id="PTHR48073">
    <property type="entry name" value="O-SUCCINYLBENZOATE SYNTHASE-RELATED"/>
    <property type="match status" value="1"/>
</dbReference>
<dbReference type="PANTHER" id="PTHR48073:SF2">
    <property type="entry name" value="O-SUCCINYLBENZOATE SYNTHASE"/>
    <property type="match status" value="1"/>
</dbReference>
<keyword evidence="6" id="KW-1185">Reference proteome</keyword>
<organism evidence="5 6">
    <name type="scientific">Meiothermus luteus</name>
    <dbReference type="NCBI Taxonomy" id="2026184"/>
    <lineage>
        <taxon>Bacteria</taxon>
        <taxon>Thermotogati</taxon>
        <taxon>Deinococcota</taxon>
        <taxon>Deinococci</taxon>
        <taxon>Thermales</taxon>
        <taxon>Thermaceae</taxon>
        <taxon>Meiothermus</taxon>
    </lineage>
</organism>
<sequence length="363" mass="40465">MGGFRVPTLRRITLRPFRLPLRGALRWGRASELEALEHLLLEVELSDGSVGRAEIPPRPTIYGETPATVRAALEYLTPRLLGLEVDDTEAIQGVLQGFPNHLTLKGGLDIALWEAWARSEGQELWQVLEPHHPRVRVSYILGIAEEAEMLADAQAAYQAGVRVFKVKVGRDLEGDLARIAALQEHLPDAALYADANETLSPQNAEAYLRRWAEAGLMYVEEPLPVAEVLARRRLRQLGLLPLIADDSAFTLRDLWREVQLETFDILNIKPARSGYTQSLEMLALARSEGKRVMVGSQALSSFGAYQTALLAFQEGVSEPCELAFHLKAQGGFCPFPPFKEGWLYWEDLKGCGFDPEAFECYAL</sequence>
<dbReference type="AlphaFoldDB" id="A0A399EYW1"/>
<evidence type="ECO:0000313" key="5">
    <source>
        <dbReference type="EMBL" id="RIH89208.1"/>
    </source>
</evidence>
<dbReference type="InterPro" id="IPR013341">
    <property type="entry name" value="Mandelate_racemase_N_dom"/>
</dbReference>
<dbReference type="SFLD" id="SFLDG00180">
    <property type="entry name" value="muconate_cycloisomerase"/>
    <property type="match status" value="1"/>
</dbReference>
<dbReference type="InterPro" id="IPR013342">
    <property type="entry name" value="Mandelate_racemase_C"/>
</dbReference>
<dbReference type="Pfam" id="PF02746">
    <property type="entry name" value="MR_MLE_N"/>
    <property type="match status" value="1"/>
</dbReference>
<dbReference type="EC" id="5.1.1.20" evidence="5"/>